<feature type="domain" description="Oxo-4-hydroxy-4-carboxy-5-ureidoimidazoline decarboxylase" evidence="2">
    <location>
        <begin position="14"/>
        <end position="182"/>
    </location>
</feature>
<evidence type="ECO:0000256" key="1">
    <source>
        <dbReference type="ARBA" id="ARBA00022631"/>
    </source>
</evidence>
<evidence type="ECO:0000259" key="2">
    <source>
        <dbReference type="Pfam" id="PF09349"/>
    </source>
</evidence>
<accession>A0A1G4M7T8</accession>
<keyword evidence="4" id="KW-1185">Reference proteome</keyword>
<organism evidence="3 4">
    <name type="scientific">Lachancea fermentati</name>
    <name type="common">Zygosaccharomyces fermentati</name>
    <dbReference type="NCBI Taxonomy" id="4955"/>
    <lineage>
        <taxon>Eukaryota</taxon>
        <taxon>Fungi</taxon>
        <taxon>Dikarya</taxon>
        <taxon>Ascomycota</taxon>
        <taxon>Saccharomycotina</taxon>
        <taxon>Saccharomycetes</taxon>
        <taxon>Saccharomycetales</taxon>
        <taxon>Saccharomycetaceae</taxon>
        <taxon>Lachancea</taxon>
    </lineage>
</organism>
<dbReference type="OrthoDB" id="5398391at2759"/>
<dbReference type="EMBL" id="LT598489">
    <property type="protein sequence ID" value="SCV99838.1"/>
    <property type="molecule type" value="Genomic_DNA"/>
</dbReference>
<dbReference type="Proteomes" id="UP000190831">
    <property type="component" value="Chromosome B"/>
</dbReference>
<dbReference type="PANTHER" id="PTHR37987:SF1">
    <property type="entry name" value="OXO-4-HYDROXY-4-CARBOXY-5-UREIDOIMIDAZOLINE DECARBOXYLASE DOMAIN-CONTAINING PROTEIN"/>
    <property type="match status" value="1"/>
</dbReference>
<dbReference type="InterPro" id="IPR036778">
    <property type="entry name" value="OHCU_decarboxylase_sf"/>
</dbReference>
<dbReference type="Pfam" id="PF09349">
    <property type="entry name" value="OHCU_decarbox"/>
    <property type="match status" value="1"/>
</dbReference>
<dbReference type="PANTHER" id="PTHR37987">
    <property type="entry name" value="CHROMOSOME 9, WHOLE GENOME SHOTGUN SEQUENCE"/>
    <property type="match status" value="1"/>
</dbReference>
<gene>
    <name evidence="3" type="ORF">LAFE_0B03620G</name>
</gene>
<evidence type="ECO:0000313" key="3">
    <source>
        <dbReference type="EMBL" id="SCV99838.1"/>
    </source>
</evidence>
<protein>
    <submittedName>
        <fullName evidence="3">LAFE_0B03620g1_1</fullName>
    </submittedName>
</protein>
<reference evidence="4" key="1">
    <citation type="submission" date="2016-03" db="EMBL/GenBank/DDBJ databases">
        <authorList>
            <person name="Devillers H."/>
        </authorList>
    </citation>
    <scope>NUCLEOTIDE SEQUENCE [LARGE SCALE GENOMIC DNA]</scope>
</reference>
<dbReference type="Gene3D" id="1.10.3330.10">
    <property type="entry name" value="Oxo-4-hydroxy-4-carboxy-5-ureidoimidazoline decarboxylase"/>
    <property type="match status" value="1"/>
</dbReference>
<dbReference type="AlphaFoldDB" id="A0A1G4M7T8"/>
<dbReference type="InterPro" id="IPR018020">
    <property type="entry name" value="OHCU_decarboxylase"/>
</dbReference>
<evidence type="ECO:0000313" key="4">
    <source>
        <dbReference type="Proteomes" id="UP000190831"/>
    </source>
</evidence>
<dbReference type="SUPFAM" id="SSF158694">
    <property type="entry name" value="UraD-Like"/>
    <property type="match status" value="1"/>
</dbReference>
<sequence>MCLPKFTEFLDSSIDEQTKVLGTLFEHSDSLIWFTLKNKSFMTRHWAGYISFIESIRQRLLELCDDTEREGISSRGVDHLANIIAAHPKLGEPKQQLSLHSLDEQKNLTNDDTPEVQQALSALNREYENIYEGLRFVVFVNGRSRPEIIDVMKRRINSGNTWYDEARLAIREMCDIAEDRARKYAPECQIHRM</sequence>
<keyword evidence="1" id="KW-0659">Purine metabolism</keyword>
<proteinExistence type="predicted"/>
<name>A0A1G4M7T8_LACFM</name>
<dbReference type="GO" id="GO:0006144">
    <property type="term" value="P:purine nucleobase metabolic process"/>
    <property type="evidence" value="ECO:0007669"/>
    <property type="project" value="UniProtKB-KW"/>
</dbReference>
<dbReference type="OMA" id="RINSGNT"/>